<feature type="transmembrane region" description="Helical" evidence="1">
    <location>
        <begin position="125"/>
        <end position="145"/>
    </location>
</feature>
<proteinExistence type="predicted"/>
<dbReference type="RefSeq" id="WP_010340255.1">
    <property type="nucleotide sequence ID" value="NZ_CP132343.1"/>
</dbReference>
<evidence type="ECO:0000313" key="2">
    <source>
        <dbReference type="EMBL" id="PPU81117.1"/>
    </source>
</evidence>
<protein>
    <submittedName>
        <fullName evidence="2">Uncharacterized protein</fullName>
    </submittedName>
</protein>
<name>A0A2P5Z131_9XANT</name>
<evidence type="ECO:0000256" key="1">
    <source>
        <dbReference type="SAM" id="Phobius"/>
    </source>
</evidence>
<gene>
    <name evidence="2" type="ORF">XsacCFBP4641_16210</name>
</gene>
<accession>A0A2P5Z131</accession>
<organism evidence="2 3">
    <name type="scientific">Xanthomonas sacchari</name>
    <dbReference type="NCBI Taxonomy" id="56458"/>
    <lineage>
        <taxon>Bacteria</taxon>
        <taxon>Pseudomonadati</taxon>
        <taxon>Pseudomonadota</taxon>
        <taxon>Gammaproteobacteria</taxon>
        <taxon>Lysobacterales</taxon>
        <taxon>Lysobacteraceae</taxon>
        <taxon>Xanthomonas</taxon>
    </lineage>
</organism>
<keyword evidence="1" id="KW-0472">Membrane</keyword>
<dbReference type="GeneID" id="93880230"/>
<dbReference type="Proteomes" id="UP000247346">
    <property type="component" value="Unassembled WGS sequence"/>
</dbReference>
<dbReference type="AlphaFoldDB" id="A0A2P5Z131"/>
<evidence type="ECO:0000313" key="3">
    <source>
        <dbReference type="Proteomes" id="UP000247346"/>
    </source>
</evidence>
<dbReference type="OrthoDB" id="6008209at2"/>
<keyword evidence="1" id="KW-1133">Transmembrane helix</keyword>
<comment type="caution">
    <text evidence="2">The sequence shown here is derived from an EMBL/GenBank/DDBJ whole genome shotgun (WGS) entry which is preliminary data.</text>
</comment>
<dbReference type="EMBL" id="MDEK01000015">
    <property type="protein sequence ID" value="PPU81117.1"/>
    <property type="molecule type" value="Genomic_DNA"/>
</dbReference>
<feature type="transmembrane region" description="Helical" evidence="1">
    <location>
        <begin position="48"/>
        <end position="73"/>
    </location>
</feature>
<reference evidence="2 3" key="1">
    <citation type="submission" date="2016-08" db="EMBL/GenBank/DDBJ databases">
        <authorList>
            <person name="Seilhamer J.J."/>
        </authorList>
    </citation>
    <scope>NUCLEOTIDE SEQUENCE [LARGE SCALE GENOMIC DNA]</scope>
    <source>
        <strain evidence="2 3">CFBP4641</strain>
    </source>
</reference>
<feature type="transmembrane region" description="Helical" evidence="1">
    <location>
        <begin position="94"/>
        <end position="119"/>
    </location>
</feature>
<sequence length="174" mass="18762">MSHVLWSKEWQLCVRRTCALLTTALLALLLTAGMAALAYRHAGGAALLMAQALAVLGALLQLGMVGMLALLVVRASRAWWRLRSGGKRTVQSRQLCHAILQVAGMTLPMWLSALAAVALPGSLPLFIRVPELGLSLLMLIALLLMQRLHVHHGCRRLTDALAAAEHAARRTIVA</sequence>
<keyword evidence="1" id="KW-0812">Transmembrane</keyword>